<proteinExistence type="predicted"/>
<organism evidence="2 3">
    <name type="scientific">Bacillus cabrialesii subsp. tritici</name>
    <dbReference type="NCBI Taxonomy" id="2944916"/>
    <lineage>
        <taxon>Bacteria</taxon>
        <taxon>Bacillati</taxon>
        <taxon>Bacillota</taxon>
        <taxon>Bacilli</taxon>
        <taxon>Bacillales</taxon>
        <taxon>Bacillaceae</taxon>
        <taxon>Bacillus</taxon>
        <taxon>Bacillus cabrialesii</taxon>
    </lineage>
</organism>
<protein>
    <submittedName>
        <fullName evidence="2">Uncharacterized protein</fullName>
    </submittedName>
</protein>
<evidence type="ECO:0000313" key="3">
    <source>
        <dbReference type="Proteomes" id="UP001177121"/>
    </source>
</evidence>
<dbReference type="Proteomes" id="UP001177121">
    <property type="component" value="Unassembled WGS sequence"/>
</dbReference>
<name>A0ABT9DN10_9BACI</name>
<gene>
    <name evidence="2" type="ORF">KHP33_014810</name>
</gene>
<evidence type="ECO:0000313" key="2">
    <source>
        <dbReference type="EMBL" id="MDO8226101.1"/>
    </source>
</evidence>
<keyword evidence="3" id="KW-1185">Reference proteome</keyword>
<comment type="caution">
    <text evidence="2">The sequence shown here is derived from an EMBL/GenBank/DDBJ whole genome shotgun (WGS) entry which is preliminary data.</text>
</comment>
<reference evidence="2" key="1">
    <citation type="submission" date="2023-07" db="EMBL/GenBank/DDBJ databases">
        <title>Biological control against Fusarium languescens, the causal agent of wilt in Jalapeno peppers, by a novel bacterial subspecies: Bacillus cabrialesii subsp. tritici TSO2.</title>
        <authorList>
            <person name="Montoya-Martinez A.C."/>
            <person name="Figueroa-Brambila K.M."/>
            <person name="Escalante-Beltran A."/>
            <person name="Lopez-Montoya N.D."/>
            <person name="Valenzuela-Ruiz V."/>
            <person name="Parra-Cota F.I."/>
            <person name="Estrada Alvarado M.I."/>
            <person name="De Los Santos Villalobos S."/>
        </authorList>
    </citation>
    <scope>NUCLEOTIDE SEQUENCE</scope>
    <source>
        <strain evidence="2">TSO2</strain>
    </source>
</reference>
<dbReference type="RefSeq" id="WP_213399992.1">
    <property type="nucleotide sequence ID" value="NZ_JAHBMK020000001.1"/>
</dbReference>
<evidence type="ECO:0000256" key="1">
    <source>
        <dbReference type="SAM" id="MobiDB-lite"/>
    </source>
</evidence>
<sequence>MVRIKKGKQTLEVTARAFEVVYKAHGFKLDKGTNKKEAEDITEPDSKEAEAEE</sequence>
<dbReference type="EMBL" id="JAHBMK020000001">
    <property type="protein sequence ID" value="MDO8226101.1"/>
    <property type="molecule type" value="Genomic_DNA"/>
</dbReference>
<accession>A0ABT9DN10</accession>
<feature type="region of interest" description="Disordered" evidence="1">
    <location>
        <begin position="32"/>
        <end position="53"/>
    </location>
</feature>